<gene>
    <name evidence="1" type="ORF">PRUPE_5G057300</name>
</gene>
<dbReference type="EMBL" id="CM007655">
    <property type="protein sequence ID" value="ONI06380.1"/>
    <property type="molecule type" value="Genomic_DNA"/>
</dbReference>
<accession>A0A251P5R4</accession>
<evidence type="ECO:0000313" key="1">
    <source>
        <dbReference type="EMBL" id="ONI06380.1"/>
    </source>
</evidence>
<dbReference type="Proteomes" id="UP000006882">
    <property type="component" value="Chromosome G5"/>
</dbReference>
<sequence length="47" mass="5396">MGNPDKDMASKVSATATTQDVCSFLVKFGCCSFHYKEVFRFFLIMYM</sequence>
<organism evidence="1 2">
    <name type="scientific">Prunus persica</name>
    <name type="common">Peach</name>
    <name type="synonym">Amygdalus persica</name>
    <dbReference type="NCBI Taxonomy" id="3760"/>
    <lineage>
        <taxon>Eukaryota</taxon>
        <taxon>Viridiplantae</taxon>
        <taxon>Streptophyta</taxon>
        <taxon>Embryophyta</taxon>
        <taxon>Tracheophyta</taxon>
        <taxon>Spermatophyta</taxon>
        <taxon>Magnoliopsida</taxon>
        <taxon>eudicotyledons</taxon>
        <taxon>Gunneridae</taxon>
        <taxon>Pentapetalae</taxon>
        <taxon>rosids</taxon>
        <taxon>fabids</taxon>
        <taxon>Rosales</taxon>
        <taxon>Rosaceae</taxon>
        <taxon>Amygdaloideae</taxon>
        <taxon>Amygdaleae</taxon>
        <taxon>Prunus</taxon>
    </lineage>
</organism>
<dbReference type="Gramene" id="ONI06380">
    <property type="protein sequence ID" value="ONI06380"/>
    <property type="gene ID" value="PRUPE_5G057300"/>
</dbReference>
<evidence type="ECO:0000313" key="2">
    <source>
        <dbReference type="Proteomes" id="UP000006882"/>
    </source>
</evidence>
<name>A0A251P5R4_PRUPE</name>
<protein>
    <submittedName>
        <fullName evidence="1">Uncharacterized protein</fullName>
    </submittedName>
</protein>
<reference evidence="1 2" key="1">
    <citation type="journal article" date="2013" name="Nat. Genet.">
        <title>The high-quality draft genome of peach (Prunus persica) identifies unique patterns of genetic diversity, domestication and genome evolution.</title>
        <authorList>
            <consortium name="International Peach Genome Initiative"/>
            <person name="Verde I."/>
            <person name="Abbott A.G."/>
            <person name="Scalabrin S."/>
            <person name="Jung S."/>
            <person name="Shu S."/>
            <person name="Marroni F."/>
            <person name="Zhebentyayeva T."/>
            <person name="Dettori M.T."/>
            <person name="Grimwood J."/>
            <person name="Cattonaro F."/>
            <person name="Zuccolo A."/>
            <person name="Rossini L."/>
            <person name="Jenkins J."/>
            <person name="Vendramin E."/>
            <person name="Meisel L.A."/>
            <person name="Decroocq V."/>
            <person name="Sosinski B."/>
            <person name="Prochnik S."/>
            <person name="Mitros T."/>
            <person name="Policriti A."/>
            <person name="Cipriani G."/>
            <person name="Dondini L."/>
            <person name="Ficklin S."/>
            <person name="Goodstein D.M."/>
            <person name="Xuan P."/>
            <person name="Del Fabbro C."/>
            <person name="Aramini V."/>
            <person name="Copetti D."/>
            <person name="Gonzalez S."/>
            <person name="Horner D.S."/>
            <person name="Falchi R."/>
            <person name="Lucas S."/>
            <person name="Mica E."/>
            <person name="Maldonado J."/>
            <person name="Lazzari B."/>
            <person name="Bielenberg D."/>
            <person name="Pirona R."/>
            <person name="Miculan M."/>
            <person name="Barakat A."/>
            <person name="Testolin R."/>
            <person name="Stella A."/>
            <person name="Tartarini S."/>
            <person name="Tonutti P."/>
            <person name="Arus P."/>
            <person name="Orellana A."/>
            <person name="Wells C."/>
            <person name="Main D."/>
            <person name="Vizzotto G."/>
            <person name="Silva H."/>
            <person name="Salamini F."/>
            <person name="Schmutz J."/>
            <person name="Morgante M."/>
            <person name="Rokhsar D.S."/>
        </authorList>
    </citation>
    <scope>NUCLEOTIDE SEQUENCE [LARGE SCALE GENOMIC DNA]</scope>
    <source>
        <strain evidence="2">cv. Nemared</strain>
    </source>
</reference>
<keyword evidence="2" id="KW-1185">Reference proteome</keyword>
<proteinExistence type="predicted"/>
<dbReference type="AlphaFoldDB" id="A0A251P5R4"/>